<dbReference type="Gene3D" id="3.40.50.720">
    <property type="entry name" value="NAD(P)-binding Rossmann-like Domain"/>
    <property type="match status" value="1"/>
</dbReference>
<dbReference type="InterPro" id="IPR002347">
    <property type="entry name" value="SDR_fam"/>
</dbReference>
<dbReference type="Pfam" id="PF00106">
    <property type="entry name" value="adh_short"/>
    <property type="match status" value="1"/>
</dbReference>
<reference evidence="3 4" key="1">
    <citation type="submission" date="2019-06" db="EMBL/GenBank/DDBJ databases">
        <title>Whole genome sequence for Rhodospirillaceae sp. R148.</title>
        <authorList>
            <person name="Wang G."/>
        </authorList>
    </citation>
    <scope>NUCLEOTIDE SEQUENCE [LARGE SCALE GENOMIC DNA]</scope>
    <source>
        <strain evidence="3 4">R148</strain>
    </source>
</reference>
<dbReference type="EMBL" id="VHSH01000007">
    <property type="protein sequence ID" value="TQV77974.1"/>
    <property type="molecule type" value="Genomic_DNA"/>
</dbReference>
<gene>
    <name evidence="3" type="ORF">FKG95_19430</name>
</gene>
<accession>A0A545TL70</accession>
<dbReference type="PANTHER" id="PTHR44196">
    <property type="entry name" value="DEHYDROGENASE/REDUCTASE SDR FAMILY MEMBER 7B"/>
    <property type="match status" value="1"/>
</dbReference>
<dbReference type="PANTHER" id="PTHR44196:SF1">
    <property type="entry name" value="DEHYDROGENASE_REDUCTASE SDR FAMILY MEMBER 7B"/>
    <property type="match status" value="1"/>
</dbReference>
<dbReference type="PRINTS" id="PR00081">
    <property type="entry name" value="GDHRDH"/>
</dbReference>
<dbReference type="SUPFAM" id="SSF51735">
    <property type="entry name" value="NAD(P)-binding Rossmann-fold domains"/>
    <property type="match status" value="1"/>
</dbReference>
<proteinExistence type="inferred from homology"/>
<dbReference type="Proteomes" id="UP000315252">
    <property type="component" value="Unassembled WGS sequence"/>
</dbReference>
<organism evidence="3 4">
    <name type="scientific">Denitrobaculum tricleocarpae</name>
    <dbReference type="NCBI Taxonomy" id="2591009"/>
    <lineage>
        <taxon>Bacteria</taxon>
        <taxon>Pseudomonadati</taxon>
        <taxon>Pseudomonadota</taxon>
        <taxon>Alphaproteobacteria</taxon>
        <taxon>Rhodospirillales</taxon>
        <taxon>Rhodospirillaceae</taxon>
        <taxon>Denitrobaculum</taxon>
    </lineage>
</organism>
<comment type="similarity">
    <text evidence="1">Belongs to the short-chain dehydrogenases/reductases (SDR) family.</text>
</comment>
<dbReference type="GO" id="GO:0016020">
    <property type="term" value="C:membrane"/>
    <property type="evidence" value="ECO:0007669"/>
    <property type="project" value="TreeGrafter"/>
</dbReference>
<evidence type="ECO:0000256" key="2">
    <source>
        <dbReference type="ARBA" id="ARBA00023002"/>
    </source>
</evidence>
<keyword evidence="4" id="KW-1185">Reference proteome</keyword>
<dbReference type="AlphaFoldDB" id="A0A545TL70"/>
<dbReference type="OrthoDB" id="335726at2"/>
<comment type="caution">
    <text evidence="3">The sequence shown here is derived from an EMBL/GenBank/DDBJ whole genome shotgun (WGS) entry which is preliminary data.</text>
</comment>
<evidence type="ECO:0000313" key="3">
    <source>
        <dbReference type="EMBL" id="TQV77974.1"/>
    </source>
</evidence>
<dbReference type="GO" id="GO:0016491">
    <property type="term" value="F:oxidoreductase activity"/>
    <property type="evidence" value="ECO:0007669"/>
    <property type="project" value="UniProtKB-KW"/>
</dbReference>
<evidence type="ECO:0000256" key="1">
    <source>
        <dbReference type="ARBA" id="ARBA00006484"/>
    </source>
</evidence>
<name>A0A545TL70_9PROT</name>
<keyword evidence="2" id="KW-0560">Oxidoreductase</keyword>
<evidence type="ECO:0000313" key="4">
    <source>
        <dbReference type="Proteomes" id="UP000315252"/>
    </source>
</evidence>
<sequence>MVKDGSCIWITGASSGLGRAVAALLVTQGYHVAVSARREEALRSLAGELSGASGKVSVYPLDVTDREAVRATAGKIEAEAGPLGLAVLNAGTHREVMAQGFSAGDVRALIELNLMGCANCLEAILPGMIARRDGQIALVSSVAGYIGLPTSAGYGATKAGLINMAEALKPECDSYGIKLQLVNPGFVRTPLTDKNPFPMPFLLEVEDAAAAMVKGLGSTRFEVIFPRRLAYILKILKRLPYPLLFALTRKLIRRE</sequence>
<dbReference type="InterPro" id="IPR036291">
    <property type="entry name" value="NAD(P)-bd_dom_sf"/>
</dbReference>
<protein>
    <submittedName>
        <fullName evidence="3">SDR family NAD(P)-dependent oxidoreductase</fullName>
    </submittedName>
</protein>